<dbReference type="AlphaFoldDB" id="A0AAN5KPJ9"/>
<sequence length="584" mass="68080">MKPCVVSFEFMLDMKISQVKSYKILFVVQRLSDFVEMKRASIGLKQFGYQCFILFCGVDSPYYDSIVLREIENSIDHGEIDGIEIFNSNLLINSKKSKNNKIYESAKKNTKPKWNIIKSLNPKSGAIEDQKHKKKRHLASKGGVTKLKIKKLKFLIIKIHSLLLKIKKLKFLLFPLFLIAKFIRFFKNQCRKLCSQIIVYYNRVVNFINSPMVYIPRTYRNNYYQFHNILKNGGYNLVILPEDIVGKVTPLIIKSGHSLRIPSLILPYTIANQSEAFQALKDRDEFQVTYHRFNKLVGCLFRSWVMKDDVRKVLRLPAEHVLGHIITRTSPPDPWMMNSGYANVIAIENEKMFEYYRNSGIPASKMKITGACYDDNLAYYYLNKEYERKKLYQELGIQSDKPLFLLGGFPNQITANPPRFDFEDAEDAVDFIVDCVEVFKKDYEIIFRPHPNYLELSDLFTKKNILVTQIDTTRLVALSDIYLAFASATIRWAISCGIPTINYDMFYYDFSDYKNVQGVLNACTKEEFELAINIMNQPEHFIAIKKQLDTEKRKWGNLDGKSTHRINDLVRDLIHLKKVPRKAY</sequence>
<name>A0AAN5KPJ9_LEGPN</name>
<dbReference type="Proteomes" id="UP000861567">
    <property type="component" value="Unassembled WGS sequence"/>
</dbReference>
<gene>
    <name evidence="1" type="ORF">I8Y58_000713</name>
</gene>
<evidence type="ECO:0000313" key="2">
    <source>
        <dbReference type="Proteomes" id="UP000861567"/>
    </source>
</evidence>
<evidence type="ECO:0000313" key="1">
    <source>
        <dbReference type="EMBL" id="HAT1595514.1"/>
    </source>
</evidence>
<dbReference type="SUPFAM" id="SSF53756">
    <property type="entry name" value="UDP-Glycosyltransferase/glycogen phosphorylase"/>
    <property type="match status" value="1"/>
</dbReference>
<comment type="caution">
    <text evidence="1">The sequence shown here is derived from an EMBL/GenBank/DDBJ whole genome shotgun (WGS) entry which is preliminary data.</text>
</comment>
<proteinExistence type="predicted"/>
<dbReference type="EMBL" id="DACSEI010000004">
    <property type="protein sequence ID" value="HAT1595514.1"/>
    <property type="molecule type" value="Genomic_DNA"/>
</dbReference>
<reference evidence="1" key="2">
    <citation type="submission" date="2020-11" db="EMBL/GenBank/DDBJ databases">
        <authorList>
            <consortium name="NCBI Pathogen Detection Project"/>
        </authorList>
    </citation>
    <scope>NUCLEOTIDE SEQUENCE</scope>
    <source>
        <strain evidence="1">D3612</strain>
    </source>
</reference>
<accession>A0AAN5KPJ9</accession>
<dbReference type="Gene3D" id="3.40.50.12580">
    <property type="match status" value="1"/>
</dbReference>
<protein>
    <submittedName>
        <fullName evidence="1">Uncharacterized protein</fullName>
    </submittedName>
</protein>
<dbReference type="InterPro" id="IPR043148">
    <property type="entry name" value="TagF_C"/>
</dbReference>
<reference evidence="1" key="1">
    <citation type="journal article" date="2018" name="Genome Biol.">
        <title>SKESA: strategic k-mer extension for scrupulous assemblies.</title>
        <authorList>
            <person name="Souvorov A."/>
            <person name="Agarwala R."/>
            <person name="Lipman D.J."/>
        </authorList>
    </citation>
    <scope>NUCLEOTIDE SEQUENCE</scope>
    <source>
        <strain evidence="1">D3612</strain>
    </source>
</reference>
<organism evidence="1 2">
    <name type="scientific">Legionella pneumophila</name>
    <dbReference type="NCBI Taxonomy" id="446"/>
    <lineage>
        <taxon>Bacteria</taxon>
        <taxon>Pseudomonadati</taxon>
        <taxon>Pseudomonadota</taxon>
        <taxon>Gammaproteobacteria</taxon>
        <taxon>Legionellales</taxon>
        <taxon>Legionellaceae</taxon>
        <taxon>Legionella</taxon>
    </lineage>
</organism>